<evidence type="ECO:0000259" key="2">
    <source>
        <dbReference type="Pfam" id="PF13635"/>
    </source>
</evidence>
<evidence type="ECO:0000313" key="3">
    <source>
        <dbReference type="EMBL" id="MST81457.1"/>
    </source>
</evidence>
<dbReference type="RefSeq" id="WP_154457262.1">
    <property type="nucleotide sequence ID" value="NZ_VUMV01000002.1"/>
</dbReference>
<dbReference type="InterPro" id="IPR027417">
    <property type="entry name" value="P-loop_NTPase"/>
</dbReference>
<organism evidence="3 4">
    <name type="scientific">Bilifractor porci</name>
    <dbReference type="NCBI Taxonomy" id="2606636"/>
    <lineage>
        <taxon>Bacteria</taxon>
        <taxon>Bacillati</taxon>
        <taxon>Bacillota</taxon>
        <taxon>Clostridia</taxon>
        <taxon>Lachnospirales</taxon>
        <taxon>Lachnospiraceae</taxon>
        <taxon>Bilifractor</taxon>
    </lineage>
</organism>
<dbReference type="Pfam" id="PF13635">
    <property type="entry name" value="DUF4143"/>
    <property type="match status" value="1"/>
</dbReference>
<evidence type="ECO:0000313" key="4">
    <source>
        <dbReference type="Proteomes" id="UP000466864"/>
    </source>
</evidence>
<evidence type="ECO:0000259" key="1">
    <source>
        <dbReference type="Pfam" id="PF13173"/>
    </source>
</evidence>
<feature type="domain" description="AAA" evidence="1">
    <location>
        <begin position="2"/>
        <end position="131"/>
    </location>
</feature>
<dbReference type="EMBL" id="VUMV01000002">
    <property type="protein sequence ID" value="MST81457.1"/>
    <property type="molecule type" value="Genomic_DNA"/>
</dbReference>
<dbReference type="GO" id="GO:0005524">
    <property type="term" value="F:ATP binding"/>
    <property type="evidence" value="ECO:0007669"/>
    <property type="project" value="UniProtKB-KW"/>
</dbReference>
<dbReference type="Proteomes" id="UP000466864">
    <property type="component" value="Unassembled WGS sequence"/>
</dbReference>
<proteinExistence type="predicted"/>
<feature type="domain" description="DUF4143" evidence="2">
    <location>
        <begin position="177"/>
        <end position="327"/>
    </location>
</feature>
<dbReference type="PANTHER" id="PTHR33295:SF20">
    <property type="entry name" value="ATPASE"/>
    <property type="match status" value="1"/>
</dbReference>
<keyword evidence="4" id="KW-1185">Reference proteome</keyword>
<protein>
    <submittedName>
        <fullName evidence="3">ATP-binding protein</fullName>
    </submittedName>
</protein>
<keyword evidence="3" id="KW-0547">Nucleotide-binding</keyword>
<gene>
    <name evidence="3" type="ORF">FYJ60_03895</name>
</gene>
<dbReference type="InterPro" id="IPR025420">
    <property type="entry name" value="DUF4143"/>
</dbReference>
<dbReference type="Pfam" id="PF13173">
    <property type="entry name" value="AAA_14"/>
    <property type="match status" value="1"/>
</dbReference>
<name>A0A7X2TMS3_9FIRM</name>
<dbReference type="InterPro" id="IPR041682">
    <property type="entry name" value="AAA_14"/>
</dbReference>
<accession>A0A7X2TMS3</accession>
<dbReference type="AlphaFoldDB" id="A0A7X2TMS3"/>
<reference evidence="3 4" key="1">
    <citation type="submission" date="2019-08" db="EMBL/GenBank/DDBJ databases">
        <title>In-depth cultivation of the pig gut microbiome towards novel bacterial diversity and tailored functional studies.</title>
        <authorList>
            <person name="Wylensek D."/>
            <person name="Hitch T.C.A."/>
            <person name="Clavel T."/>
        </authorList>
    </citation>
    <scope>NUCLEOTIDE SEQUENCE [LARGE SCALE GENOMIC DNA]</scope>
    <source>
        <strain evidence="3 4">Oil+RF-744-WCA-WT-13</strain>
    </source>
</reference>
<sequence length="386" mass="45168">MKVITGIRRCGKSVLLNELYYDYLLSDGVSSDHIIKVSLDLKKWEALRNGDMLYHYIADAIHDDELYYVFLDEIQLVDGFEEVVNSIKAEFNTDVYITGSNSKFLSHDINTIFRGRGIEIKVFPLSFAEFLAYRQIDKMDAFDEYVQFGGLPYAVQETEEQDKRSYLDMVVNTVVTRDMIERYDIRNEALFTALIELLCSSIGSYVSTNKITNMLKSNGFKSVDNETVSRYLSHICDAFLFYRADRYDIKGKEYLKTQNKYYAADMGLRNAAIHYRQIEITHIIENLVYLELLRREYIVDIGKNREKEIDFVARELGGRQYYIQVSYTIQDEVTRKREISAFHRLDDGFKKILITMDRNPLSNLEIGYQMMNLFDFLLNEQALEMA</sequence>
<keyword evidence="3" id="KW-0067">ATP-binding</keyword>
<dbReference type="PANTHER" id="PTHR33295">
    <property type="entry name" value="ATPASE"/>
    <property type="match status" value="1"/>
</dbReference>
<comment type="caution">
    <text evidence="3">The sequence shown here is derived from an EMBL/GenBank/DDBJ whole genome shotgun (WGS) entry which is preliminary data.</text>
</comment>
<dbReference type="SUPFAM" id="SSF52540">
    <property type="entry name" value="P-loop containing nucleoside triphosphate hydrolases"/>
    <property type="match status" value="1"/>
</dbReference>